<dbReference type="Gene3D" id="1.10.1450.10">
    <property type="entry name" value="Tetraspanin"/>
    <property type="match status" value="1"/>
</dbReference>
<dbReference type="InterPro" id="IPR008952">
    <property type="entry name" value="Tetraspanin_EC2_sf"/>
</dbReference>
<organism evidence="7 8">
    <name type="scientific">Limulus polyphemus</name>
    <name type="common">Atlantic horseshoe crab</name>
    <dbReference type="NCBI Taxonomy" id="6850"/>
    <lineage>
        <taxon>Eukaryota</taxon>
        <taxon>Metazoa</taxon>
        <taxon>Ecdysozoa</taxon>
        <taxon>Arthropoda</taxon>
        <taxon>Chelicerata</taxon>
        <taxon>Merostomata</taxon>
        <taxon>Xiphosura</taxon>
        <taxon>Limulidae</taxon>
        <taxon>Limulus</taxon>
    </lineage>
</organism>
<evidence type="ECO:0000256" key="6">
    <source>
        <dbReference type="SAM" id="Phobius"/>
    </source>
</evidence>
<dbReference type="InterPro" id="IPR018503">
    <property type="entry name" value="Tetraspanin_CS"/>
</dbReference>
<dbReference type="PANTHER" id="PTHR19282">
    <property type="entry name" value="TETRASPANIN"/>
    <property type="match status" value="1"/>
</dbReference>
<dbReference type="GeneID" id="106474912"/>
<dbReference type="PRINTS" id="PR00259">
    <property type="entry name" value="TMFOUR"/>
</dbReference>
<keyword evidence="7" id="KW-1185">Reference proteome</keyword>
<reference evidence="8" key="1">
    <citation type="submission" date="2025-08" db="UniProtKB">
        <authorList>
            <consortium name="RefSeq"/>
        </authorList>
    </citation>
    <scope>IDENTIFICATION</scope>
    <source>
        <tissue evidence="8">Muscle</tissue>
    </source>
</reference>
<protein>
    <submittedName>
        <fullName evidence="8">CD63 antigen-like</fullName>
    </submittedName>
</protein>
<gene>
    <name evidence="8" type="primary">LOC106474912</name>
</gene>
<feature type="transmembrane region" description="Helical" evidence="6">
    <location>
        <begin position="12"/>
        <end position="34"/>
    </location>
</feature>
<evidence type="ECO:0000256" key="4">
    <source>
        <dbReference type="ARBA" id="ARBA00022989"/>
    </source>
</evidence>
<dbReference type="Proteomes" id="UP000694941">
    <property type="component" value="Unplaced"/>
</dbReference>
<accession>A0ABM1BYG3</accession>
<dbReference type="Pfam" id="PF00335">
    <property type="entry name" value="Tetraspanin"/>
    <property type="match status" value="1"/>
</dbReference>
<feature type="transmembrane region" description="Helical" evidence="6">
    <location>
        <begin position="82"/>
        <end position="106"/>
    </location>
</feature>
<keyword evidence="4 6" id="KW-1133">Transmembrane helix</keyword>
<sequence>MVKGGMSVVKYLLFLFNFLFVVTGIAIIAVGAWVQAKATTYVDFLGDKYASAPILLIVVGVIIFILSFLGCCGAIKENYCMVMTFGVLLFIIFILELAAGITAYVYRNKIEDVIRDKMKEGMKNYNKTGYTGVTKAWDDVQSNLKCCGANNATEWKQYYESKLPYSCCPDGDPSKSCMVNEKHYKTGCVDKLAKFVEDKIVIVGGVGVGIAFVQVRPFCYVVNAFQKLAKLELINSTCQKTSVLGLLYFQTLHSLYSPLGICKSYKCVYNNSIPHHTIFAISTSGDVYRSIHTTLGPLECNKHGGDRNTIYISHLLH</sequence>
<proteinExistence type="inferred from homology"/>
<feature type="transmembrane region" description="Helical" evidence="6">
    <location>
        <begin position="54"/>
        <end position="75"/>
    </location>
</feature>
<evidence type="ECO:0000256" key="2">
    <source>
        <dbReference type="ARBA" id="ARBA00006840"/>
    </source>
</evidence>
<evidence type="ECO:0000313" key="7">
    <source>
        <dbReference type="Proteomes" id="UP000694941"/>
    </source>
</evidence>
<dbReference type="InterPro" id="IPR018499">
    <property type="entry name" value="Tetraspanin/Peripherin"/>
</dbReference>
<name>A0ABM1BYG3_LIMPO</name>
<evidence type="ECO:0000256" key="5">
    <source>
        <dbReference type="ARBA" id="ARBA00023136"/>
    </source>
</evidence>
<evidence type="ECO:0000256" key="1">
    <source>
        <dbReference type="ARBA" id="ARBA00004141"/>
    </source>
</evidence>
<keyword evidence="5 6" id="KW-0472">Membrane</keyword>
<evidence type="ECO:0000313" key="8">
    <source>
        <dbReference type="RefSeq" id="XP_013791065.2"/>
    </source>
</evidence>
<keyword evidence="3 6" id="KW-0812">Transmembrane</keyword>
<comment type="similarity">
    <text evidence="2">Belongs to the tetraspanin (TM4SF) family.</text>
</comment>
<dbReference type="SUPFAM" id="SSF48652">
    <property type="entry name" value="Tetraspanin"/>
    <property type="match status" value="1"/>
</dbReference>
<comment type="subcellular location">
    <subcellularLocation>
        <location evidence="1">Membrane</location>
        <topology evidence="1">Multi-pass membrane protein</topology>
    </subcellularLocation>
</comment>
<dbReference type="PROSITE" id="PS00421">
    <property type="entry name" value="TM4_1"/>
    <property type="match status" value="1"/>
</dbReference>
<dbReference type="RefSeq" id="XP_013791065.2">
    <property type="nucleotide sequence ID" value="XM_013935611.2"/>
</dbReference>
<dbReference type="PANTHER" id="PTHR19282:SF456">
    <property type="entry name" value="CD63 MOLECULE"/>
    <property type="match status" value="1"/>
</dbReference>
<evidence type="ECO:0000256" key="3">
    <source>
        <dbReference type="ARBA" id="ARBA00022692"/>
    </source>
</evidence>